<sequence>MCAHTVLAVMISDTNWRKAIDGDIQTHAAFF</sequence>
<name>A0A0E9QDU5_ANGAN</name>
<evidence type="ECO:0000313" key="1">
    <source>
        <dbReference type="EMBL" id="JAH14258.1"/>
    </source>
</evidence>
<reference evidence="1" key="1">
    <citation type="submission" date="2014-11" db="EMBL/GenBank/DDBJ databases">
        <authorList>
            <person name="Amaro Gonzalez C."/>
        </authorList>
    </citation>
    <scope>NUCLEOTIDE SEQUENCE</scope>
</reference>
<accession>A0A0E9QDU5</accession>
<organism evidence="1">
    <name type="scientific">Anguilla anguilla</name>
    <name type="common">European freshwater eel</name>
    <name type="synonym">Muraena anguilla</name>
    <dbReference type="NCBI Taxonomy" id="7936"/>
    <lineage>
        <taxon>Eukaryota</taxon>
        <taxon>Metazoa</taxon>
        <taxon>Chordata</taxon>
        <taxon>Craniata</taxon>
        <taxon>Vertebrata</taxon>
        <taxon>Euteleostomi</taxon>
        <taxon>Actinopterygii</taxon>
        <taxon>Neopterygii</taxon>
        <taxon>Teleostei</taxon>
        <taxon>Anguilliformes</taxon>
        <taxon>Anguillidae</taxon>
        <taxon>Anguilla</taxon>
    </lineage>
</organism>
<dbReference type="EMBL" id="GBXM01094319">
    <property type="protein sequence ID" value="JAH14258.1"/>
    <property type="molecule type" value="Transcribed_RNA"/>
</dbReference>
<protein>
    <submittedName>
        <fullName evidence="1">Uncharacterized protein</fullName>
    </submittedName>
</protein>
<proteinExistence type="predicted"/>
<dbReference type="AlphaFoldDB" id="A0A0E9QDU5"/>
<reference evidence="1" key="2">
    <citation type="journal article" date="2015" name="Fish Shellfish Immunol.">
        <title>Early steps in the European eel (Anguilla anguilla)-Vibrio vulnificus interaction in the gills: Role of the RtxA13 toxin.</title>
        <authorList>
            <person name="Callol A."/>
            <person name="Pajuelo D."/>
            <person name="Ebbesson L."/>
            <person name="Teles M."/>
            <person name="MacKenzie S."/>
            <person name="Amaro C."/>
        </authorList>
    </citation>
    <scope>NUCLEOTIDE SEQUENCE</scope>
</reference>